<evidence type="ECO:0000313" key="2">
    <source>
        <dbReference type="EMBL" id="OAL67274.1"/>
    </source>
</evidence>
<feature type="region of interest" description="Disordered" evidence="1">
    <location>
        <begin position="822"/>
        <end position="848"/>
    </location>
</feature>
<comment type="caution">
    <text evidence="2">The sequence shown here is derived from an EMBL/GenBank/DDBJ whole genome shotgun (WGS) entry which is preliminary data.</text>
</comment>
<dbReference type="GO" id="GO:0016301">
    <property type="term" value="F:kinase activity"/>
    <property type="evidence" value="ECO:0007669"/>
    <property type="project" value="UniProtKB-KW"/>
</dbReference>
<sequence>MIFSWIAQCLGTVLGPDGDYIAARDVTHVVQVLNVWDKGALIKVRTVTGEERIVYSPLLELEWMLWEAGSAKKNLPLDSKALNHNGTYGDGRKTIDDPETVERVETYQGIEHAGGRCLVWAEVVPNIPVKSLIDGQYELQKRLGDGTYVGRRRFQLGDGPALLGEDGEMMIMLESCDAEAPSLEREIKNYYSLAGGVGVPLVESHGIQDGCRFLVRQRDGPTLEALLGWCESFSVKTVLLLADQLIGLLELIHSQSLFHLGIRPSAFALGTGKASNQITLTGAGEIAATADFLGAKPRYTNLESLGYMLIYMCRRVAPWRGLEVSLRDSKYDDIHRYMMAAPIEALCEGLPRGFAEYFRYLSDPVDDDKPNYDYLRQLFYTAFEEKRFLLNGVFDWTVYKYRKNAKQDLSQPISGITSEVGGIRFSEEEFETEFNYLVGQLHQAEEWCMSLSKRDRSDRTPVYWEDVASAHHTLIAWCLDIVSYSQHPEAPDGLICRAQDLQLQEEVWEAGIKRYLTLLEADIPHTRDIMKSFLHQAFTILTVFAQLAPQHKEKWERYIRDLSAYGMKYECSGPWGREYLPFLGQAASTLVRNHLRAISPQILKIGYLKFANVSQRINTTNSPLFAGNLSYEQAVHSSIGATLPSPMPKKCRRGIMPHAPIGPEKPVNDIEAVEMVPLEIGNKEKLEAYYESSFRAFRQLKRLDILDEIYKVRRGEASYERGEADATAVVYVLDRYTTTDEDPYEIVGATGTAHDPTYHLTGRNWKRENGAHDIVPQMLPSSIISSIEGMPVSHTQPSFATHSSSKQERDIEAWNTGYRTPPPSISSSIEGTSVSHAQPSSGEYRGIEDQRSSHFLPCMGVESSPPSVGTAGIPWWLPSAEPTYLGHLEFYNSMKSLDGMDQKFTLGHPYHTAWNPRNLSPEYAPQVYMNTQGTVDS</sequence>
<dbReference type="PANTHER" id="PTHR11909">
    <property type="entry name" value="CASEIN KINASE-RELATED"/>
    <property type="match status" value="1"/>
</dbReference>
<dbReference type="Proteomes" id="UP000243015">
    <property type="component" value="Unassembled WGS sequence"/>
</dbReference>
<dbReference type="InterPro" id="IPR050235">
    <property type="entry name" value="CK1_Ser-Thr_kinase"/>
</dbReference>
<proteinExistence type="predicted"/>
<dbReference type="VEuPathDB" id="FungiDB:TERG_03929"/>
<name>A0A178F545_TRIRU</name>
<dbReference type="InterPro" id="IPR011009">
    <property type="entry name" value="Kinase-like_dom_sf"/>
</dbReference>
<evidence type="ECO:0000256" key="1">
    <source>
        <dbReference type="SAM" id="MobiDB-lite"/>
    </source>
</evidence>
<accession>A0A178F545</accession>
<dbReference type="SUPFAM" id="SSF56112">
    <property type="entry name" value="Protein kinase-like (PK-like)"/>
    <property type="match status" value="1"/>
</dbReference>
<dbReference type="EMBL" id="LHPM01000011">
    <property type="protein sequence ID" value="OAL67274.1"/>
    <property type="molecule type" value="Genomic_DNA"/>
</dbReference>
<dbReference type="VEuPathDB" id="FungiDB:TERG_07751"/>
<feature type="compositionally biased region" description="Polar residues" evidence="1">
    <location>
        <begin position="830"/>
        <end position="841"/>
    </location>
</feature>
<gene>
    <name evidence="2" type="ORF">A7C99_1691</name>
</gene>
<dbReference type="Gene3D" id="1.10.510.10">
    <property type="entry name" value="Transferase(Phosphotransferase) domain 1"/>
    <property type="match status" value="2"/>
</dbReference>
<reference evidence="2 3" key="1">
    <citation type="submission" date="2016-05" db="EMBL/GenBank/DDBJ databases">
        <title>Genome sequencing of Trichophyton rubrum CMCC(F)T1i isolated from hair.</title>
        <authorList>
            <person name="Zhan P."/>
            <person name="Tao Y."/>
            <person name="Liu W."/>
        </authorList>
    </citation>
    <scope>NUCLEOTIDE SEQUENCE [LARGE SCALE GENOMIC DNA]</scope>
    <source>
        <strain evidence="3">CMCC(F)T1i</strain>
    </source>
</reference>
<keyword evidence="2" id="KW-0418">Kinase</keyword>
<dbReference type="VEuPathDB" id="FungiDB:TERG_07752"/>
<evidence type="ECO:0000313" key="3">
    <source>
        <dbReference type="Proteomes" id="UP000243015"/>
    </source>
</evidence>
<protein>
    <submittedName>
        <fullName evidence="2">CK/CK1 protein kinase</fullName>
    </submittedName>
</protein>
<organism evidence="2 3">
    <name type="scientific">Trichophyton rubrum</name>
    <name type="common">Athlete's foot fungus</name>
    <name type="synonym">Epidermophyton rubrum</name>
    <dbReference type="NCBI Taxonomy" id="5551"/>
    <lineage>
        <taxon>Eukaryota</taxon>
        <taxon>Fungi</taxon>
        <taxon>Dikarya</taxon>
        <taxon>Ascomycota</taxon>
        <taxon>Pezizomycotina</taxon>
        <taxon>Eurotiomycetes</taxon>
        <taxon>Eurotiomycetidae</taxon>
        <taxon>Onygenales</taxon>
        <taxon>Arthrodermataceae</taxon>
        <taxon>Trichophyton</taxon>
    </lineage>
</organism>
<dbReference type="AlphaFoldDB" id="A0A178F545"/>
<keyword evidence="2" id="KW-0808">Transferase</keyword>